<evidence type="ECO:0000256" key="2">
    <source>
        <dbReference type="SAM" id="MobiDB-lite"/>
    </source>
</evidence>
<feature type="coiled-coil region" evidence="1">
    <location>
        <begin position="308"/>
        <end position="339"/>
    </location>
</feature>
<feature type="transmembrane region" description="Helical" evidence="3">
    <location>
        <begin position="165"/>
        <end position="186"/>
    </location>
</feature>
<keyword evidence="1" id="KW-0175">Coiled coil</keyword>
<evidence type="ECO:0000256" key="4">
    <source>
        <dbReference type="SAM" id="SignalP"/>
    </source>
</evidence>
<evidence type="ECO:0000313" key="7">
    <source>
        <dbReference type="Proteomes" id="UP001259347"/>
    </source>
</evidence>
<keyword evidence="3" id="KW-0472">Membrane</keyword>
<keyword evidence="7" id="KW-1185">Reference proteome</keyword>
<feature type="domain" description="TPM" evidence="5">
    <location>
        <begin position="37"/>
        <end position="152"/>
    </location>
</feature>
<feature type="coiled-coil region" evidence="1">
    <location>
        <begin position="485"/>
        <end position="512"/>
    </location>
</feature>
<gene>
    <name evidence="6" type="ORF">J2Y69_001006</name>
</gene>
<comment type="caution">
    <text evidence="6">The sequence shown here is derived from an EMBL/GenBank/DDBJ whole genome shotgun (WGS) entry which is preliminary data.</text>
</comment>
<organism evidence="6 7">
    <name type="scientific">Microbacterium resistens</name>
    <dbReference type="NCBI Taxonomy" id="156977"/>
    <lineage>
        <taxon>Bacteria</taxon>
        <taxon>Bacillati</taxon>
        <taxon>Actinomycetota</taxon>
        <taxon>Actinomycetes</taxon>
        <taxon>Micrococcales</taxon>
        <taxon>Microbacteriaceae</taxon>
        <taxon>Microbacterium</taxon>
    </lineage>
</organism>
<dbReference type="Pfam" id="PF04536">
    <property type="entry name" value="TPM_phosphatase"/>
    <property type="match status" value="1"/>
</dbReference>
<feature type="chain" id="PRO_5047218702" evidence="4">
    <location>
        <begin position="27"/>
        <end position="673"/>
    </location>
</feature>
<feature type="compositionally biased region" description="Gly residues" evidence="2">
    <location>
        <begin position="637"/>
        <end position="655"/>
    </location>
</feature>
<name>A0ABU1S9X6_9MICO</name>
<accession>A0ABU1S9X6</accession>
<dbReference type="Proteomes" id="UP001259347">
    <property type="component" value="Unassembled WGS sequence"/>
</dbReference>
<proteinExistence type="predicted"/>
<dbReference type="Gene3D" id="3.10.310.50">
    <property type="match status" value="1"/>
</dbReference>
<feature type="region of interest" description="Disordered" evidence="2">
    <location>
        <begin position="637"/>
        <end position="673"/>
    </location>
</feature>
<protein>
    <submittedName>
        <fullName evidence="6">Membrane protein YgcG</fullName>
    </submittedName>
</protein>
<keyword evidence="3" id="KW-0812">Transmembrane</keyword>
<evidence type="ECO:0000313" key="6">
    <source>
        <dbReference type="EMBL" id="MDR6866414.1"/>
    </source>
</evidence>
<keyword evidence="3" id="KW-1133">Transmembrane helix</keyword>
<evidence type="ECO:0000256" key="3">
    <source>
        <dbReference type="SAM" id="Phobius"/>
    </source>
</evidence>
<sequence>MRARLAVATGLLLALFGVFLAGPASAASPVTLDSGFVTDRSGVLSTSDAAALDDRLQTLSREQHVELFVVFVDSFTDPADRQQWADEVARSNGLGSSQYLLAIATQSRQYYISADSAGPVSDTRLDQIEQSMLPDLQQDRWADAVSTAADGFGGAGSSGGGDGGVVTVVIVLIVVIAAGIIIWLLVRARRRRVTGGGGTAGGQVGPADPYAGITDDELGKRAGSALVQTDDAITSSTEDLGFATAQFGDAATSSFTQVVAEAKARLDEAFSLKQQLDDEIPDTPEQRRAWHIRIIELCAAADTALDANVEAFDALRKLEQNAEQALQQATAHRAQVEAAVTAAPAALERLAAGYDPTALRTVADNPQQARSRLQLADTALADASAKLAAGQRGEAAFAIRTAEEGIVQAQQLSEAIGSLGEALAAAEDQARALIADLESDLAGAAALPSTPELQQIAAATRAELDAAGADLSGTARRPQATLEALSAANTRIDSAVERIRDAQQQAARAAQILDQTILQARAEVSSANDFITTRRGAVGATARTRVAEASAELSRAEAARDADPVQAQRSAERAVALAREAITAAQNDVNGFGSGGGFGGGGFGGGGGGGGGFAGDILGGIIGGILAGGGSGGRGGGYRGGGSSGGWRSSGGGRGFSPSSFGGSRGRSGGGRF</sequence>
<feature type="signal peptide" evidence="4">
    <location>
        <begin position="1"/>
        <end position="26"/>
    </location>
</feature>
<dbReference type="EMBL" id="JAVDUM010000003">
    <property type="protein sequence ID" value="MDR6866414.1"/>
    <property type="molecule type" value="Genomic_DNA"/>
</dbReference>
<dbReference type="InterPro" id="IPR007621">
    <property type="entry name" value="TPM_dom"/>
</dbReference>
<evidence type="ECO:0000256" key="1">
    <source>
        <dbReference type="SAM" id="Coils"/>
    </source>
</evidence>
<evidence type="ECO:0000259" key="5">
    <source>
        <dbReference type="Pfam" id="PF04536"/>
    </source>
</evidence>
<feature type="compositionally biased region" description="Gly residues" evidence="2">
    <location>
        <begin position="663"/>
        <end position="673"/>
    </location>
</feature>
<keyword evidence="4" id="KW-0732">Signal</keyword>
<dbReference type="RefSeq" id="WP_310018186.1">
    <property type="nucleotide sequence ID" value="NZ_JAVDUM010000003.1"/>
</dbReference>
<reference evidence="6 7" key="1">
    <citation type="submission" date="2023-07" db="EMBL/GenBank/DDBJ databases">
        <title>Sorghum-associated microbial communities from plants grown in Nebraska, USA.</title>
        <authorList>
            <person name="Schachtman D."/>
        </authorList>
    </citation>
    <scope>NUCLEOTIDE SEQUENCE [LARGE SCALE GENOMIC DNA]</scope>
    <source>
        <strain evidence="6 7">2980</strain>
    </source>
</reference>